<evidence type="ECO:0000313" key="2">
    <source>
        <dbReference type="EMBL" id="MBA8886819.1"/>
    </source>
</evidence>
<evidence type="ECO:0000256" key="1">
    <source>
        <dbReference type="SAM" id="Phobius"/>
    </source>
</evidence>
<accession>A0A839EYR6</accession>
<dbReference type="AlphaFoldDB" id="A0A839EYR6"/>
<keyword evidence="1" id="KW-0472">Membrane</keyword>
<proteinExistence type="predicted"/>
<organism evidence="2 3">
    <name type="scientific">Dokdonella fugitiva</name>
    <dbReference type="NCBI Taxonomy" id="328517"/>
    <lineage>
        <taxon>Bacteria</taxon>
        <taxon>Pseudomonadati</taxon>
        <taxon>Pseudomonadota</taxon>
        <taxon>Gammaproteobacteria</taxon>
        <taxon>Lysobacterales</taxon>
        <taxon>Rhodanobacteraceae</taxon>
        <taxon>Dokdonella</taxon>
    </lineage>
</organism>
<feature type="transmembrane region" description="Helical" evidence="1">
    <location>
        <begin position="48"/>
        <end position="68"/>
    </location>
</feature>
<keyword evidence="1" id="KW-1133">Transmembrane helix</keyword>
<gene>
    <name evidence="2" type="ORF">FHW12_001010</name>
</gene>
<dbReference type="Proteomes" id="UP000550401">
    <property type="component" value="Unassembled WGS sequence"/>
</dbReference>
<dbReference type="RefSeq" id="WP_182529864.1">
    <property type="nucleotide sequence ID" value="NZ_JACGXL010000001.1"/>
</dbReference>
<reference evidence="2 3" key="1">
    <citation type="submission" date="2020-07" db="EMBL/GenBank/DDBJ databases">
        <title>Genomic Encyclopedia of Type Strains, Phase IV (KMG-V): Genome sequencing to study the core and pangenomes of soil and plant-associated prokaryotes.</title>
        <authorList>
            <person name="Whitman W."/>
        </authorList>
    </citation>
    <scope>NUCLEOTIDE SEQUENCE [LARGE SCALE GENOMIC DNA]</scope>
    <source>
        <strain evidence="2 3">RH2WT43</strain>
    </source>
</reference>
<keyword evidence="1" id="KW-0812">Transmembrane</keyword>
<name>A0A839EYR6_9GAMM</name>
<feature type="transmembrane region" description="Helical" evidence="1">
    <location>
        <begin position="6"/>
        <end position="27"/>
    </location>
</feature>
<protein>
    <submittedName>
        <fullName evidence="2">Drug/metabolite transporter (DMT)-like permease</fullName>
    </submittedName>
</protein>
<evidence type="ECO:0000313" key="3">
    <source>
        <dbReference type="Proteomes" id="UP000550401"/>
    </source>
</evidence>
<dbReference type="EMBL" id="JACGXL010000001">
    <property type="protein sequence ID" value="MBA8886819.1"/>
    <property type="molecule type" value="Genomic_DNA"/>
</dbReference>
<comment type="caution">
    <text evidence="2">The sequence shown here is derived from an EMBL/GenBank/DDBJ whole genome shotgun (WGS) entry which is preliminary data.</text>
</comment>
<sequence length="115" mass="12489">MDFTALFIIGAGAIVVGALLLAIALPLARRYARRVPPTRRTYVTRSGVIFYLVQTLVALAIVGIGLFQPETLLGRAVTKVGATTVMVLACLCLCPIAHLLQRRGVLLLYRRPSQE</sequence>
<keyword evidence="3" id="KW-1185">Reference proteome</keyword>
<feature type="transmembrane region" description="Helical" evidence="1">
    <location>
        <begin position="80"/>
        <end position="100"/>
    </location>
</feature>